<keyword evidence="2" id="KW-0813">Transport</keyword>
<feature type="transmembrane region" description="Helical" evidence="7">
    <location>
        <begin position="331"/>
        <end position="349"/>
    </location>
</feature>
<dbReference type="InterPro" id="IPR036259">
    <property type="entry name" value="MFS_trans_sf"/>
</dbReference>
<evidence type="ECO:0000256" key="1">
    <source>
        <dbReference type="ARBA" id="ARBA00004651"/>
    </source>
</evidence>
<evidence type="ECO:0000313" key="9">
    <source>
        <dbReference type="EMBL" id="WEK46504.1"/>
    </source>
</evidence>
<keyword evidence="5 7" id="KW-1133">Transmembrane helix</keyword>
<feature type="transmembrane region" description="Helical" evidence="7">
    <location>
        <begin position="355"/>
        <end position="383"/>
    </location>
</feature>
<dbReference type="AlphaFoldDB" id="A0AAJ5X9D9"/>
<organism evidence="9 10">
    <name type="scientific">Candidatus Andeanibacterium colombiense</name>
    <dbReference type="NCBI Taxonomy" id="3121345"/>
    <lineage>
        <taxon>Bacteria</taxon>
        <taxon>Pseudomonadati</taxon>
        <taxon>Pseudomonadota</taxon>
        <taxon>Alphaproteobacteria</taxon>
        <taxon>Sphingomonadales</taxon>
        <taxon>Sphingomonadaceae</taxon>
        <taxon>Candidatus Andeanibacterium</taxon>
    </lineage>
</organism>
<dbReference type="Gene3D" id="1.20.1250.20">
    <property type="entry name" value="MFS general substrate transporter like domains"/>
    <property type="match status" value="1"/>
</dbReference>
<feature type="transmembrane region" description="Helical" evidence="7">
    <location>
        <begin position="227"/>
        <end position="243"/>
    </location>
</feature>
<keyword evidence="4 7" id="KW-0812">Transmembrane</keyword>
<dbReference type="GO" id="GO:0005886">
    <property type="term" value="C:plasma membrane"/>
    <property type="evidence" value="ECO:0007669"/>
    <property type="project" value="UniProtKB-SubCell"/>
</dbReference>
<dbReference type="Proteomes" id="UP001218362">
    <property type="component" value="Chromosome"/>
</dbReference>
<gene>
    <name evidence="9" type="ORF">P0Y56_16080</name>
</gene>
<dbReference type="PANTHER" id="PTHR42718">
    <property type="entry name" value="MAJOR FACILITATOR SUPERFAMILY MULTIDRUG TRANSPORTER MFSC"/>
    <property type="match status" value="1"/>
</dbReference>
<dbReference type="EMBL" id="CP119316">
    <property type="protein sequence ID" value="WEK46504.1"/>
    <property type="molecule type" value="Genomic_DNA"/>
</dbReference>
<dbReference type="Gene3D" id="1.20.1720.10">
    <property type="entry name" value="Multidrug resistance protein D"/>
    <property type="match status" value="1"/>
</dbReference>
<feature type="transmembrane region" description="Helical" evidence="7">
    <location>
        <begin position="164"/>
        <end position="184"/>
    </location>
</feature>
<dbReference type="GO" id="GO:0022857">
    <property type="term" value="F:transmembrane transporter activity"/>
    <property type="evidence" value="ECO:0007669"/>
    <property type="project" value="InterPro"/>
</dbReference>
<sequence length="468" mass="49761">MKRFLTLKSRDVVIVVAASMFMAQLDGAVLAIALPEISRALNVSVVSLSLSITIYLTMLVAMLPISGWAADRFGPRRIFLIATVGFALFSAMCAVAESYWLFILARALQGAAAALLTPVGRLILLRETPKDELVDALSITAMPMLIAPTIGPSLGGFIVEYARWEYIFLLNLPIAAALFMLARLRIPAIPPDPSRKFDIVGTMLLSSALICLLTGFDRLTGGVLRPLPWALLAFGGVLAWATLRHIRRHPDPIVSLEAMRIPGFRTAAVGAGAAVRLPARAMLLALPLMFQLGFGFSPFVAGLLLIALNGGDLLTKPVTQPAYQRFGYRETVIWSSLAGLVALAVIALASPGRGLVPLLLVALIVVGISRSFVFTGMASLSFATLTKAHLSSGNVVANVSMQLVNAVAISATAVIVTLSAEAGGRAEPAVIDYRIALIAIVAIGLVSTIRLRSRLPRDLQEIHAEEAA</sequence>
<feature type="transmembrane region" description="Helical" evidence="7">
    <location>
        <begin position="289"/>
        <end position="310"/>
    </location>
</feature>
<keyword evidence="6 7" id="KW-0472">Membrane</keyword>
<feature type="transmembrane region" description="Helical" evidence="7">
    <location>
        <begin position="78"/>
        <end position="101"/>
    </location>
</feature>
<dbReference type="InterPro" id="IPR020846">
    <property type="entry name" value="MFS_dom"/>
</dbReference>
<dbReference type="Pfam" id="PF07690">
    <property type="entry name" value="MFS_1"/>
    <property type="match status" value="1"/>
</dbReference>
<evidence type="ECO:0000256" key="6">
    <source>
        <dbReference type="ARBA" id="ARBA00023136"/>
    </source>
</evidence>
<dbReference type="PROSITE" id="PS50850">
    <property type="entry name" value="MFS"/>
    <property type="match status" value="1"/>
</dbReference>
<evidence type="ECO:0000256" key="2">
    <source>
        <dbReference type="ARBA" id="ARBA00022448"/>
    </source>
</evidence>
<evidence type="ECO:0000259" key="8">
    <source>
        <dbReference type="PROSITE" id="PS50850"/>
    </source>
</evidence>
<evidence type="ECO:0000256" key="4">
    <source>
        <dbReference type="ARBA" id="ARBA00022692"/>
    </source>
</evidence>
<feature type="transmembrane region" description="Helical" evidence="7">
    <location>
        <begin position="196"/>
        <end position="215"/>
    </location>
</feature>
<comment type="subcellular location">
    <subcellularLocation>
        <location evidence="1">Cell membrane</location>
        <topology evidence="1">Multi-pass membrane protein</topology>
    </subcellularLocation>
</comment>
<keyword evidence="3" id="KW-1003">Cell membrane</keyword>
<proteinExistence type="predicted"/>
<feature type="transmembrane region" description="Helical" evidence="7">
    <location>
        <begin position="395"/>
        <end position="419"/>
    </location>
</feature>
<feature type="transmembrane region" description="Helical" evidence="7">
    <location>
        <begin position="40"/>
        <end position="66"/>
    </location>
</feature>
<accession>A0AAJ5X9D9</accession>
<dbReference type="KEGG" id="acob:P0Y56_16080"/>
<feature type="transmembrane region" description="Helical" evidence="7">
    <location>
        <begin position="136"/>
        <end position="158"/>
    </location>
</feature>
<name>A0AAJ5X9D9_9SPHN</name>
<evidence type="ECO:0000256" key="3">
    <source>
        <dbReference type="ARBA" id="ARBA00022475"/>
    </source>
</evidence>
<dbReference type="SUPFAM" id="SSF103473">
    <property type="entry name" value="MFS general substrate transporter"/>
    <property type="match status" value="1"/>
</dbReference>
<evidence type="ECO:0000313" key="10">
    <source>
        <dbReference type="Proteomes" id="UP001218362"/>
    </source>
</evidence>
<protein>
    <submittedName>
        <fullName evidence="9">MFS transporter</fullName>
    </submittedName>
</protein>
<evidence type="ECO:0000256" key="5">
    <source>
        <dbReference type="ARBA" id="ARBA00022989"/>
    </source>
</evidence>
<dbReference type="PRINTS" id="PR01036">
    <property type="entry name" value="TCRTETB"/>
</dbReference>
<feature type="transmembrane region" description="Helical" evidence="7">
    <location>
        <begin position="12"/>
        <end position="34"/>
    </location>
</feature>
<feature type="transmembrane region" description="Helical" evidence="7">
    <location>
        <begin position="431"/>
        <end position="451"/>
    </location>
</feature>
<feature type="domain" description="Major facilitator superfamily (MFS) profile" evidence="8">
    <location>
        <begin position="12"/>
        <end position="454"/>
    </location>
</feature>
<dbReference type="PANTHER" id="PTHR42718:SF46">
    <property type="entry name" value="BLR6921 PROTEIN"/>
    <property type="match status" value="1"/>
</dbReference>
<dbReference type="InterPro" id="IPR011701">
    <property type="entry name" value="MFS"/>
</dbReference>
<reference evidence="9" key="1">
    <citation type="submission" date="2023-03" db="EMBL/GenBank/DDBJ databases">
        <title>Andean soil-derived lignocellulolytic bacterial consortium as a source of novel taxa and putative plastic-active enzymes.</title>
        <authorList>
            <person name="Diaz-Garcia L."/>
            <person name="Chuvochina M."/>
            <person name="Feuerriegel G."/>
            <person name="Bunk B."/>
            <person name="Sproer C."/>
            <person name="Streit W.R."/>
            <person name="Rodriguez L.M."/>
            <person name="Overmann J."/>
            <person name="Jimenez D.J."/>
        </authorList>
    </citation>
    <scope>NUCLEOTIDE SEQUENCE</scope>
    <source>
        <strain evidence="9">MAG 26</strain>
    </source>
</reference>
<evidence type="ECO:0000256" key="7">
    <source>
        <dbReference type="SAM" id="Phobius"/>
    </source>
</evidence>